<protein>
    <submittedName>
        <fullName evidence="1">Uncharacterized protein</fullName>
    </submittedName>
</protein>
<sequence>MLRPVNLICYLDNKYLMFFCPCKLKQVRTDHNWLFEVAMLSDFMTHSLNMVILVGEFS</sequence>
<dbReference type="AlphaFoldDB" id="A0A2P2NIF6"/>
<organism evidence="1">
    <name type="scientific">Rhizophora mucronata</name>
    <name type="common">Asiatic mangrove</name>
    <dbReference type="NCBI Taxonomy" id="61149"/>
    <lineage>
        <taxon>Eukaryota</taxon>
        <taxon>Viridiplantae</taxon>
        <taxon>Streptophyta</taxon>
        <taxon>Embryophyta</taxon>
        <taxon>Tracheophyta</taxon>
        <taxon>Spermatophyta</taxon>
        <taxon>Magnoliopsida</taxon>
        <taxon>eudicotyledons</taxon>
        <taxon>Gunneridae</taxon>
        <taxon>Pentapetalae</taxon>
        <taxon>rosids</taxon>
        <taxon>fabids</taxon>
        <taxon>Malpighiales</taxon>
        <taxon>Rhizophoraceae</taxon>
        <taxon>Rhizophora</taxon>
    </lineage>
</organism>
<dbReference type="EMBL" id="GGEC01061797">
    <property type="protein sequence ID" value="MBX42281.1"/>
    <property type="molecule type" value="Transcribed_RNA"/>
</dbReference>
<name>A0A2P2NIF6_RHIMU</name>
<evidence type="ECO:0000313" key="1">
    <source>
        <dbReference type="EMBL" id="MBX42281.1"/>
    </source>
</evidence>
<reference evidence="1" key="1">
    <citation type="submission" date="2018-02" db="EMBL/GenBank/DDBJ databases">
        <title>Rhizophora mucronata_Transcriptome.</title>
        <authorList>
            <person name="Meera S.P."/>
            <person name="Sreeshan A."/>
            <person name="Augustine A."/>
        </authorList>
    </citation>
    <scope>NUCLEOTIDE SEQUENCE</scope>
    <source>
        <tissue evidence="1">Leaf</tissue>
    </source>
</reference>
<accession>A0A2P2NIF6</accession>
<proteinExistence type="predicted"/>